<reference evidence="3" key="1">
    <citation type="submission" date="2019-02" db="EMBL/GenBank/DDBJ databases">
        <title>Deep-cultivation of Planctomycetes and their phenomic and genomic characterization uncovers novel biology.</title>
        <authorList>
            <person name="Wiegand S."/>
            <person name="Jogler M."/>
            <person name="Boedeker C."/>
            <person name="Pinto D."/>
            <person name="Vollmers J."/>
            <person name="Rivas-Marin E."/>
            <person name="Kohn T."/>
            <person name="Peeters S.H."/>
            <person name="Heuer A."/>
            <person name="Rast P."/>
            <person name="Oberbeckmann S."/>
            <person name="Bunk B."/>
            <person name="Jeske O."/>
            <person name="Meyerdierks A."/>
            <person name="Storesund J.E."/>
            <person name="Kallscheuer N."/>
            <person name="Luecker S."/>
            <person name="Lage O.M."/>
            <person name="Pohl T."/>
            <person name="Merkel B.J."/>
            <person name="Hornburger P."/>
            <person name="Mueller R.-W."/>
            <person name="Bruemmer F."/>
            <person name="Labrenz M."/>
            <person name="Spormann A.M."/>
            <person name="Op den Camp H."/>
            <person name="Overmann J."/>
            <person name="Amann R."/>
            <person name="Jetten M.S.M."/>
            <person name="Mascher T."/>
            <person name="Medema M.H."/>
            <person name="Devos D.P."/>
            <person name="Kaster A.-K."/>
            <person name="Ovreas L."/>
            <person name="Rohde M."/>
            <person name="Galperin M.Y."/>
            <person name="Jogler C."/>
        </authorList>
    </citation>
    <scope>NUCLEOTIDE SEQUENCE [LARGE SCALE GENOMIC DNA]</scope>
    <source>
        <strain evidence="3">Pan97</strain>
    </source>
</reference>
<dbReference type="InterPro" id="IPR006076">
    <property type="entry name" value="FAD-dep_OxRdtase"/>
</dbReference>
<dbReference type="AlphaFoldDB" id="A0A518CEF2"/>
<dbReference type="Proteomes" id="UP000318626">
    <property type="component" value="Chromosome"/>
</dbReference>
<dbReference type="Pfam" id="PF01266">
    <property type="entry name" value="DAO"/>
    <property type="match status" value="1"/>
</dbReference>
<sequence>MEKVHVNALIIGGGATGLWLLDQLRREGRSALLVESKSLGTGQTIAAQGILHSGLKYSLQGLLTASAREAREMPAIWRKCLEDNSLPNLSQTKIRSQSFYLWGTSSASSKLGMWGARLGLQVTPQAVSPHNAPTLLKGCSGSIFSVAEQVISCESLLANLAETNQKQIVQVAENQGTEVRLGSDGHVRSVVLNSPDGQQVEVIADWNVFSAGKGNAALRIAAGLDPRKQQTRPLHMVMVRGGLQEFYGHCVDGATTRVSITSAKRNNGEIVWQVGGKIAEEGVDMDRADLISRARTELLETMPGISLEDAWWATYRVDRAEGITMTGGRPDSFRIEKEGNVLTAWPTKLVLVPQLIQGLAGTIRSSSARRIEDLEKLNAWPRPAIAKAPWDREQFWTSLNLPESAAA</sequence>
<dbReference type="SUPFAM" id="SSF51905">
    <property type="entry name" value="FAD/NAD(P)-binding domain"/>
    <property type="match status" value="1"/>
</dbReference>
<gene>
    <name evidence="2" type="ORF">Pan97_46690</name>
</gene>
<dbReference type="InterPro" id="IPR036188">
    <property type="entry name" value="FAD/NAD-bd_sf"/>
</dbReference>
<keyword evidence="3" id="KW-1185">Reference proteome</keyword>
<accession>A0A518CEF2</accession>
<protein>
    <submittedName>
        <fullName evidence="2">sn-glycerol-3-phosphate dehydrogenase subunit A</fullName>
    </submittedName>
</protein>
<dbReference type="OrthoDB" id="211690at2"/>
<dbReference type="Gene3D" id="3.30.9.10">
    <property type="entry name" value="D-Amino Acid Oxidase, subunit A, domain 2"/>
    <property type="match status" value="1"/>
</dbReference>
<name>A0A518CEF2_9BACT</name>
<dbReference type="KEGG" id="bvo:Pan97_46690"/>
<evidence type="ECO:0000313" key="2">
    <source>
        <dbReference type="EMBL" id="QDU77597.1"/>
    </source>
</evidence>
<feature type="domain" description="FAD dependent oxidoreductase" evidence="1">
    <location>
        <begin position="9"/>
        <end position="313"/>
    </location>
</feature>
<evidence type="ECO:0000259" key="1">
    <source>
        <dbReference type="Pfam" id="PF01266"/>
    </source>
</evidence>
<dbReference type="RefSeq" id="WP_144976582.1">
    <property type="nucleotide sequence ID" value="NZ_CP036289.1"/>
</dbReference>
<evidence type="ECO:0000313" key="3">
    <source>
        <dbReference type="Proteomes" id="UP000318626"/>
    </source>
</evidence>
<proteinExistence type="predicted"/>
<organism evidence="2 3">
    <name type="scientific">Bremerella volcania</name>
    <dbReference type="NCBI Taxonomy" id="2527984"/>
    <lineage>
        <taxon>Bacteria</taxon>
        <taxon>Pseudomonadati</taxon>
        <taxon>Planctomycetota</taxon>
        <taxon>Planctomycetia</taxon>
        <taxon>Pirellulales</taxon>
        <taxon>Pirellulaceae</taxon>
        <taxon>Bremerella</taxon>
    </lineage>
</organism>
<dbReference type="Gene3D" id="3.50.50.60">
    <property type="entry name" value="FAD/NAD(P)-binding domain"/>
    <property type="match status" value="1"/>
</dbReference>
<dbReference type="EMBL" id="CP036289">
    <property type="protein sequence ID" value="QDU77597.1"/>
    <property type="molecule type" value="Genomic_DNA"/>
</dbReference>